<dbReference type="PANTHER" id="PTHR45527">
    <property type="entry name" value="NONRIBOSOMAL PEPTIDE SYNTHETASE"/>
    <property type="match status" value="1"/>
</dbReference>
<dbReference type="GO" id="GO:0003824">
    <property type="term" value="F:catalytic activity"/>
    <property type="evidence" value="ECO:0007669"/>
    <property type="project" value="InterPro"/>
</dbReference>
<dbReference type="Gene3D" id="3.30.559.10">
    <property type="entry name" value="Chloramphenicol acetyltransferase-like domain"/>
    <property type="match status" value="1"/>
</dbReference>
<dbReference type="InterPro" id="IPR023213">
    <property type="entry name" value="CAT-like_dom_sf"/>
</dbReference>
<dbReference type="Gene3D" id="3.30.559.30">
    <property type="entry name" value="Nonribosomal peptide synthetase, condensation domain"/>
    <property type="match status" value="1"/>
</dbReference>
<gene>
    <name evidence="2" type="ORF">Kpho02_06050</name>
</gene>
<dbReference type="Pfam" id="PF00668">
    <property type="entry name" value="Condensation"/>
    <property type="match status" value="1"/>
</dbReference>
<reference evidence="2" key="1">
    <citation type="submission" date="2023-02" db="EMBL/GenBank/DDBJ databases">
        <title>Kitasatospora phosalacinea NBRC 14627.</title>
        <authorList>
            <person name="Ichikawa N."/>
            <person name="Sato H."/>
            <person name="Tonouchi N."/>
        </authorList>
    </citation>
    <scope>NUCLEOTIDE SEQUENCE</scope>
    <source>
        <strain evidence="2">NBRC 14627</strain>
    </source>
</reference>
<dbReference type="RefSeq" id="WP_285733126.1">
    <property type="nucleotide sequence ID" value="NZ_BSSA01000001.1"/>
</dbReference>
<proteinExistence type="predicted"/>
<protein>
    <recommendedName>
        <fullName evidence="1">Condensation domain-containing protein</fullName>
    </recommendedName>
</protein>
<dbReference type="EMBL" id="BSSA01000001">
    <property type="protein sequence ID" value="GLW68306.1"/>
    <property type="molecule type" value="Genomic_DNA"/>
</dbReference>
<dbReference type="SUPFAM" id="SSF52777">
    <property type="entry name" value="CoA-dependent acyltransferases"/>
    <property type="match status" value="2"/>
</dbReference>
<dbReference type="GO" id="GO:0043041">
    <property type="term" value="P:amino acid activation for nonribosomal peptide biosynthetic process"/>
    <property type="evidence" value="ECO:0007669"/>
    <property type="project" value="TreeGrafter"/>
</dbReference>
<evidence type="ECO:0000313" key="2">
    <source>
        <dbReference type="EMBL" id="GLW68306.1"/>
    </source>
</evidence>
<organism evidence="2 3">
    <name type="scientific">Kitasatospora phosalacinea</name>
    <dbReference type="NCBI Taxonomy" id="2065"/>
    <lineage>
        <taxon>Bacteria</taxon>
        <taxon>Bacillati</taxon>
        <taxon>Actinomycetota</taxon>
        <taxon>Actinomycetes</taxon>
        <taxon>Kitasatosporales</taxon>
        <taxon>Streptomycetaceae</taxon>
        <taxon>Kitasatospora</taxon>
    </lineage>
</organism>
<dbReference type="InterPro" id="IPR001242">
    <property type="entry name" value="Condensation_dom"/>
</dbReference>
<feature type="domain" description="Condensation" evidence="1">
    <location>
        <begin position="44"/>
        <end position="442"/>
    </location>
</feature>
<dbReference type="PANTHER" id="PTHR45527:SF1">
    <property type="entry name" value="FATTY ACID SYNTHASE"/>
    <property type="match status" value="1"/>
</dbReference>
<name>A0A9W6Q3W0_9ACTN</name>
<comment type="caution">
    <text evidence="2">The sequence shown here is derived from an EMBL/GenBank/DDBJ whole genome shotgun (WGS) entry which is preliminary data.</text>
</comment>
<sequence>MSDLRSTVLRFRSETPPAEGPVTLGQDNVLRCLRNEQPSRERNEPSSLNKQATWTVPEHADTATCLAALRILAERHAALRTVFPGAGGDRLPETQRQLQEGEFTVALIELGPGEDAAARAEAFCWDERCHPFDLTADFPLRLALLTRDDRPVLLGVVVSHAQLDGVATGLLFKEWTALASGGELPPPAGPTPIEVAAQERSASGRRRGRAALRHWERILTEEPSAVFADDRVHSADNLLHTLAVRTPSGAAALERAVRRTNSSKSAVLTACYAALAAHRAARSTVVMAALSANRHRAVLAEHVGTLAQDALLVLDTDCPDLDTLIGRTQAQALSGYWHATFETEQLWKILDDSSLRRGARFVRDVVLNDVSGTVPEEIAALRPDPAADPDLTWYPTEPLPTRLMINIWRTGGCLEISLHAHPDVLDREETEHFARALLRLIDLAGQRNVTLGPDGELAALSRLPVGRREKGRWQQVGSNWVDLDAVADRLRTVLAVKDVEVTWENDELTATVREGCALTPTEAHTAVVDALSWRDTLMAPQRYVLPNGTGTGRP</sequence>
<evidence type="ECO:0000259" key="1">
    <source>
        <dbReference type="Pfam" id="PF00668"/>
    </source>
</evidence>
<dbReference type="GO" id="GO:0031177">
    <property type="term" value="F:phosphopantetheine binding"/>
    <property type="evidence" value="ECO:0007669"/>
    <property type="project" value="TreeGrafter"/>
</dbReference>
<dbReference type="GO" id="GO:0005737">
    <property type="term" value="C:cytoplasm"/>
    <property type="evidence" value="ECO:0007669"/>
    <property type="project" value="TreeGrafter"/>
</dbReference>
<dbReference type="GO" id="GO:0008610">
    <property type="term" value="P:lipid biosynthetic process"/>
    <property type="evidence" value="ECO:0007669"/>
    <property type="project" value="UniProtKB-ARBA"/>
</dbReference>
<dbReference type="GO" id="GO:0044550">
    <property type="term" value="P:secondary metabolite biosynthetic process"/>
    <property type="evidence" value="ECO:0007669"/>
    <property type="project" value="TreeGrafter"/>
</dbReference>
<dbReference type="Proteomes" id="UP001165041">
    <property type="component" value="Unassembled WGS sequence"/>
</dbReference>
<dbReference type="AlphaFoldDB" id="A0A9W6Q3W0"/>
<evidence type="ECO:0000313" key="3">
    <source>
        <dbReference type="Proteomes" id="UP001165041"/>
    </source>
</evidence>
<accession>A0A9W6Q3W0</accession>